<feature type="disulfide bond" evidence="28">
    <location>
        <begin position="1296"/>
        <end position="1314"/>
    </location>
</feature>
<feature type="disulfide bond" evidence="28">
    <location>
        <begin position="1405"/>
        <end position="1420"/>
    </location>
</feature>
<feature type="disulfide bond" evidence="28">
    <location>
        <begin position="1451"/>
        <end position="1466"/>
    </location>
</feature>
<evidence type="ECO:0000256" key="6">
    <source>
        <dbReference type="ARBA" id="ARBA00004480"/>
    </source>
</evidence>
<keyword evidence="17" id="KW-0967">Endosome</keyword>
<dbReference type="InterPro" id="IPR015943">
    <property type="entry name" value="WD40/YVTN_repeat-like_dom_sf"/>
</dbReference>
<dbReference type="InterPro" id="IPR000033">
    <property type="entry name" value="LDLR_classB_rpt"/>
</dbReference>
<protein>
    <recommendedName>
        <fullName evidence="9">Sortilin-related receptor</fullName>
    </recommendedName>
    <alternativeName>
        <fullName evidence="26">Low-density lipoprotein receptor relative with 11 ligand-binding repeats</fullName>
    </alternativeName>
    <alternativeName>
        <fullName evidence="27">Sorting protein-related receptor containing LDLR class A repeats</fullName>
    </alternativeName>
</protein>
<keyword evidence="13" id="KW-0254">Endocytosis</keyword>
<dbReference type="PRINTS" id="PR00261">
    <property type="entry name" value="LDLRECEPTOR"/>
</dbReference>
<feature type="disulfide bond" evidence="28">
    <location>
        <begin position="1240"/>
        <end position="1258"/>
    </location>
</feature>
<keyword evidence="19 30" id="KW-1133">Transmembrane helix</keyword>
<evidence type="ECO:0000256" key="18">
    <source>
        <dbReference type="ARBA" id="ARBA00022824"/>
    </source>
</evidence>
<dbReference type="FunFam" id="4.10.400.10:FF:000034">
    <property type="entry name" value="Low-density lipoprotein receptor-related protein 2"/>
    <property type="match status" value="1"/>
</dbReference>
<evidence type="ECO:0000256" key="16">
    <source>
        <dbReference type="ARBA" id="ARBA00022737"/>
    </source>
</evidence>
<dbReference type="Gene3D" id="2.10.70.80">
    <property type="match status" value="1"/>
</dbReference>
<dbReference type="GO" id="GO:0006892">
    <property type="term" value="P:post-Golgi vesicle-mediated transport"/>
    <property type="evidence" value="ECO:0007669"/>
    <property type="project" value="TreeGrafter"/>
</dbReference>
<dbReference type="PROSITE" id="PS50853">
    <property type="entry name" value="FN3"/>
    <property type="match status" value="5"/>
</dbReference>
<dbReference type="GO" id="GO:0005886">
    <property type="term" value="C:plasma membrane"/>
    <property type="evidence" value="ECO:0007669"/>
    <property type="project" value="UniProtKB-SubCell"/>
</dbReference>
<feature type="disulfide bond" evidence="28">
    <location>
        <begin position="1090"/>
        <end position="1105"/>
    </location>
</feature>
<evidence type="ECO:0000256" key="24">
    <source>
        <dbReference type="ARBA" id="ARBA00023180"/>
    </source>
</evidence>
<feature type="disulfide bond" evidence="28">
    <location>
        <begin position="1150"/>
        <end position="1162"/>
    </location>
</feature>
<dbReference type="Gene3D" id="2.60.40.10">
    <property type="entry name" value="Immunoglobulins"/>
    <property type="match status" value="4"/>
</dbReference>
<feature type="disulfide bond" evidence="28">
    <location>
        <begin position="1213"/>
        <end position="1228"/>
    </location>
</feature>
<dbReference type="SMART" id="SM00602">
    <property type="entry name" value="VPS10"/>
    <property type="match status" value="1"/>
</dbReference>
<dbReference type="InterPro" id="IPR023415">
    <property type="entry name" value="LDLR_class-A_CS"/>
</dbReference>
<dbReference type="InterPro" id="IPR031778">
    <property type="entry name" value="Sortilin_N"/>
</dbReference>
<feature type="disulfide bond" evidence="28">
    <location>
        <begin position="1233"/>
        <end position="1245"/>
    </location>
</feature>
<evidence type="ECO:0000256" key="26">
    <source>
        <dbReference type="ARBA" id="ARBA00029896"/>
    </source>
</evidence>
<feature type="disulfide bond" evidence="28">
    <location>
        <begin position="1078"/>
        <end position="1096"/>
    </location>
</feature>
<keyword evidence="14 30" id="KW-0812">Transmembrane</keyword>
<dbReference type="InterPro" id="IPR013783">
    <property type="entry name" value="Ig-like_fold"/>
</dbReference>
<dbReference type="GO" id="GO:0006897">
    <property type="term" value="P:endocytosis"/>
    <property type="evidence" value="ECO:0007669"/>
    <property type="project" value="UniProtKB-KW"/>
</dbReference>
<dbReference type="Pfam" id="PF15902">
    <property type="entry name" value="Sortilin-Vps10"/>
    <property type="match status" value="1"/>
</dbReference>
<evidence type="ECO:0000256" key="21">
    <source>
        <dbReference type="ARBA" id="ARBA00023136"/>
    </source>
</evidence>
<evidence type="ECO:0000256" key="7">
    <source>
        <dbReference type="ARBA" id="ARBA00004545"/>
    </source>
</evidence>
<evidence type="ECO:0000256" key="23">
    <source>
        <dbReference type="ARBA" id="ARBA00023170"/>
    </source>
</evidence>
<evidence type="ECO:0000256" key="1">
    <source>
        <dbReference type="ARBA" id="ARBA00004115"/>
    </source>
</evidence>
<gene>
    <name evidence="32" type="ORF">g.41249</name>
</gene>
<feature type="domain" description="Fibronectin type-III" evidence="31">
    <location>
        <begin position="1671"/>
        <end position="1767"/>
    </location>
</feature>
<dbReference type="InterPro" id="IPR011042">
    <property type="entry name" value="6-blade_b-propeller_TolB-like"/>
</dbReference>
<keyword evidence="15" id="KW-0732">Signal</keyword>
<dbReference type="GO" id="GO:0030658">
    <property type="term" value="C:transport vesicle membrane"/>
    <property type="evidence" value="ECO:0007669"/>
    <property type="project" value="UniProtKB-SubCell"/>
</dbReference>
<dbReference type="GO" id="GO:0032585">
    <property type="term" value="C:multivesicular body membrane"/>
    <property type="evidence" value="ECO:0007669"/>
    <property type="project" value="UniProtKB-SubCell"/>
</dbReference>
<proteinExistence type="inferred from homology"/>
<dbReference type="Pfam" id="PF25814">
    <property type="entry name" value="fn3_SORL1"/>
    <property type="match status" value="1"/>
</dbReference>
<feature type="domain" description="Fibronectin type-III" evidence="31">
    <location>
        <begin position="1475"/>
        <end position="1571"/>
    </location>
</feature>
<evidence type="ECO:0000256" key="12">
    <source>
        <dbReference type="ARBA" id="ARBA00022536"/>
    </source>
</evidence>
<dbReference type="CDD" id="cd00063">
    <property type="entry name" value="FN3"/>
    <property type="match status" value="3"/>
</dbReference>
<keyword evidence="22 28" id="KW-1015">Disulfide bond</keyword>
<comment type="similarity">
    <text evidence="8">Belongs to the VPS10-related sortilin family. SORL1 subfamily.</text>
</comment>
<keyword evidence="11" id="KW-1003">Cell membrane</keyword>
<dbReference type="InterPro" id="IPR057841">
    <property type="entry name" value="FN3_SORL1"/>
</dbReference>
<dbReference type="InterPro" id="IPR003961">
    <property type="entry name" value="FN3_dom"/>
</dbReference>
<keyword evidence="21 30" id="KW-0472">Membrane</keyword>
<feature type="repeat" description="LDL-receptor class B" evidence="29">
    <location>
        <begin position="876"/>
        <end position="921"/>
    </location>
</feature>
<evidence type="ECO:0000256" key="27">
    <source>
        <dbReference type="ARBA" id="ARBA00032450"/>
    </source>
</evidence>
<name>A0A1B6G3Q0_9HEMI</name>
<evidence type="ECO:0000313" key="32">
    <source>
        <dbReference type="EMBL" id="JAS56933.1"/>
    </source>
</evidence>
<dbReference type="PROSITE" id="PS50068">
    <property type="entry name" value="LDLRA_2"/>
    <property type="match status" value="9"/>
</dbReference>
<evidence type="ECO:0000256" key="13">
    <source>
        <dbReference type="ARBA" id="ARBA00022583"/>
    </source>
</evidence>
<evidence type="ECO:0000256" key="19">
    <source>
        <dbReference type="ARBA" id="ARBA00022989"/>
    </source>
</evidence>
<dbReference type="PROSITE" id="PS01209">
    <property type="entry name" value="LDLRA_1"/>
    <property type="match status" value="5"/>
</dbReference>
<dbReference type="GO" id="GO:0005789">
    <property type="term" value="C:endoplasmic reticulum membrane"/>
    <property type="evidence" value="ECO:0007669"/>
    <property type="project" value="UniProtKB-SubCell"/>
</dbReference>
<dbReference type="SUPFAM" id="SSF110296">
    <property type="entry name" value="Oligoxyloglucan reducing end-specific cellobiohydrolase"/>
    <property type="match status" value="1"/>
</dbReference>
<dbReference type="FunFam" id="4.10.400.10:FF:000045">
    <property type="entry name" value="Low-density lipoprotein receptor-related protein 2"/>
    <property type="match status" value="1"/>
</dbReference>
<keyword evidence="12" id="KW-0245">EGF-like domain</keyword>
<dbReference type="GO" id="GO:0055038">
    <property type="term" value="C:recycling endosome membrane"/>
    <property type="evidence" value="ECO:0007669"/>
    <property type="project" value="UniProtKB-SubCell"/>
</dbReference>
<comment type="caution">
    <text evidence="28">Lacks conserved residue(s) required for the propagation of feature annotation.</text>
</comment>
<reference evidence="32" key="1">
    <citation type="submission" date="2015-11" db="EMBL/GenBank/DDBJ databases">
        <title>De novo transcriptome assembly of four potential Pierce s Disease insect vectors from Arizona vineyards.</title>
        <authorList>
            <person name="Tassone E.E."/>
        </authorList>
    </citation>
    <scope>NUCLEOTIDE SEQUENCE</scope>
</reference>
<dbReference type="InterPro" id="IPR036055">
    <property type="entry name" value="LDL_receptor-like_sf"/>
</dbReference>
<evidence type="ECO:0000256" key="5">
    <source>
        <dbReference type="ARBA" id="ARBA00004393"/>
    </source>
</evidence>
<dbReference type="SMART" id="SM00060">
    <property type="entry name" value="FN3"/>
    <property type="match status" value="5"/>
</dbReference>
<dbReference type="Gene3D" id="4.10.400.10">
    <property type="entry name" value="Low-density Lipoprotein Receptor"/>
    <property type="match status" value="9"/>
</dbReference>
<dbReference type="SUPFAM" id="SSF57424">
    <property type="entry name" value="LDL receptor-like module"/>
    <property type="match status" value="9"/>
</dbReference>
<organism evidence="32">
    <name type="scientific">Cuerna arida</name>
    <dbReference type="NCBI Taxonomy" id="1464854"/>
    <lineage>
        <taxon>Eukaryota</taxon>
        <taxon>Metazoa</taxon>
        <taxon>Ecdysozoa</taxon>
        <taxon>Arthropoda</taxon>
        <taxon>Hexapoda</taxon>
        <taxon>Insecta</taxon>
        <taxon>Pterygota</taxon>
        <taxon>Neoptera</taxon>
        <taxon>Paraneoptera</taxon>
        <taxon>Hemiptera</taxon>
        <taxon>Auchenorrhyncha</taxon>
        <taxon>Membracoidea</taxon>
        <taxon>Cicadellidae</taxon>
        <taxon>Cicadellinae</taxon>
        <taxon>Proconiini</taxon>
        <taxon>Cuerna</taxon>
    </lineage>
</organism>
<dbReference type="PROSITE" id="PS51120">
    <property type="entry name" value="LDLRB"/>
    <property type="match status" value="1"/>
</dbReference>
<feature type="disulfide bond" evidence="28">
    <location>
        <begin position="1308"/>
        <end position="1323"/>
    </location>
</feature>
<dbReference type="InterPro" id="IPR002172">
    <property type="entry name" value="LDrepeatLR_classA_rpt"/>
</dbReference>
<feature type="transmembrane region" description="Helical" evidence="30">
    <location>
        <begin position="2075"/>
        <end position="2097"/>
    </location>
</feature>
<dbReference type="SMART" id="SM00135">
    <property type="entry name" value="LY"/>
    <property type="match status" value="5"/>
</dbReference>
<evidence type="ECO:0000256" key="8">
    <source>
        <dbReference type="ARBA" id="ARBA00007041"/>
    </source>
</evidence>
<feature type="disulfide bond" evidence="28">
    <location>
        <begin position="1071"/>
        <end position="1083"/>
    </location>
</feature>
<dbReference type="SUPFAM" id="SSF63825">
    <property type="entry name" value="YWTD domain"/>
    <property type="match status" value="1"/>
</dbReference>
<feature type="domain" description="Fibronectin type-III" evidence="31">
    <location>
        <begin position="1964"/>
        <end position="2061"/>
    </location>
</feature>
<dbReference type="Pfam" id="PF00041">
    <property type="entry name" value="fn3"/>
    <property type="match status" value="2"/>
</dbReference>
<keyword evidence="18" id="KW-0256">Endoplasmic reticulum</keyword>
<evidence type="ECO:0000259" key="31">
    <source>
        <dbReference type="PROSITE" id="PS50853"/>
    </source>
</evidence>
<dbReference type="Gene3D" id="3.30.60.270">
    <property type="match status" value="1"/>
</dbReference>
<evidence type="ECO:0000256" key="29">
    <source>
        <dbReference type="PROSITE-ProRule" id="PRU00461"/>
    </source>
</evidence>
<evidence type="ECO:0000256" key="15">
    <source>
        <dbReference type="ARBA" id="ARBA00022729"/>
    </source>
</evidence>
<keyword evidence="16" id="KW-0677">Repeat</keyword>
<evidence type="ECO:0000256" key="28">
    <source>
        <dbReference type="PROSITE-ProRule" id="PRU00124"/>
    </source>
</evidence>
<evidence type="ECO:0000256" key="2">
    <source>
        <dbReference type="ARBA" id="ARBA00004158"/>
    </source>
</evidence>
<dbReference type="GO" id="GO:0005794">
    <property type="term" value="C:Golgi apparatus"/>
    <property type="evidence" value="ECO:0007669"/>
    <property type="project" value="UniProtKB-SubCell"/>
</dbReference>
<sequence>MGSQTAVLTICIFLIVNLTYITTTTLSGTPDLLVKGKTISIEAEAGPVETSKDHTLRKRDVGKESHKSNITTKVNQLNDSHQQLMVHWAGEGSDVVICLAKDSRTGDFAKPSAVYISYNYGDSFDNKTEFFKILQPDGKTVFASIDKFFTHPKFISHLVFLDILHKAIFTTTDYGKSFQHYSLSFNPVDISFHPENPSLILIHDDKHSLWITTDFGVTWSRNQEFVKAYFWVVEDNGEQYLVVQREEPTTSSVIAVTGLLPGQTSSLRLVIRDVVDLWVKGEFMFVTRKDPKDDLSLDLLVSHKRGEFKKAVFQSELHCQAYHIVDADSVRVMVAVSHSEYMANLYVSELISDNSDIKFSLSLERVFCYFQDKMWTDSWLSDLSDKSFADVHKVEGMKGIYIASQVLDTVGINPGVEHLRSVITFDWGGEWRPIAAPRYTSDHQPIKCNAANNCSLHLSQKFAQMYPVTRAAPILSSKSAPGVILATGTLGSSLKGHVGLYMSQDAGLTWSQILQEYYLFNFGDHGGVLVAVKYFKSNGETNVLKYSTDEGENWKDHEFTDEDLRIYGLMTEPGENTTIFTMFGSARSQHQWLIVKVDLKNAFTYNCTPDDYKFWSPSSGDEGVKMTCILGVKETYERRVPHSNCYNGKDYDRPIKMEVCPCDAEDFECDFGFDRAVGMAQCIRNKKTLYNPYEVPEWCQPGQFYNRTKGYLKIEGDACVGGRDRHFLPDLLPCPYDERKEFLLLAQKDRIVRFDLATLQKEELPIRGLQNVIAVEFDIHNNCVYWADIINDTISRQCLGKDNSKTSEILVENELNSVEGMALDWMSNMLYFVDGIKARIEVIRTDIDHEGRMRHTVLGPDVLRKPRGIALHPAAGYMYWTDWAVGDPCVSRASLDGSGVKRLFGKPDVEWPNGITIDFIAERIYFVDAHEDFIGSADLDGKHFRKIIHNKEEVAHPFAVAVFKDIMYWDDWKQNGLYSADKDHGVSVRAIDTNLTGLMDLKVYAHSLQEGSNRCSGGKTCSHLCFARPNNQSSCQCPDALELFNGECYCPGRVVKPYANGTCPEDKDKKCSSDHFKCNNDLCIPTLWTCDGDNDCGDFSDEFNCGAMKCQSDQFQCISSGKCISPDWRCDYDKDCEDGSDELNCTYVSCTKGQFKCDNNRCISHLFVCDTEDDCRDGSDEANCSSVILPNSCSAGYFLCSNPHACIPTSWRCDGEKDCGDNSDEVGCDNNSCESWQFQCDNHHCIFKTWQCDGDYDCGDNDTSDERNCPTTVRPPTIPPRPQLPTNTCVDWMFRCNNKKCIPYWWKCDSVNDCGDNSDEIGCEPITGPTSYVTPAPPSQSAVCQSHQFRCLNGDCIQDSWVCDNIKDCDQGEDEEHCQGTVLCDSKTQFKCRQDGSCIPLRQVCDGKYQCPDYSDEMSCSSSNVPIVPGPSCGVGLFPCDNKCLPMVMRCDNHTDCFDETDELNCNNNTNKVYQIMRFGIEDSSTNSTSVKLFWWLPVSAGVVFQFLPAYRVANSPHSQWVNTSWISESMYRFTGLKPYTLYNLTVYVKNTNTREIYPPAKFITATTAVAEPEAPWNVTAKQLTAYQVQVNWMPPHEPNGPITTYSVCMTPPIPPMCKTVHGSKTQILFDSQFTTSDNYSFWVKAKNSLYESNSSSVAVIQLDESAHMLPITDLKVDAHTSNSVSLSWTLVKHAEKYHIKPKALSLVSPDSILYPPLPLVDASSSKYTVTDLAPGTDYTFEVVPYNKKFEGQPASITTRTDGAPLPQITGLHVELLKSHGTAVKIGWSAPIDNRKVTWKYGIYYGLNLKELFSKGVSVTTTNTSATVQNLAACESYVFAVGLVGPMGVGPLSSNPQTVVTQFNTRAAPKNLRVMADPHNTTAMSVTWTASCPVVTEPIAYEITIREVNLDLKASYTDLPTSEVDLQQTFFIQYGGRYNVCVSTSVMGSAEGPCVEYWARQLPPPHQLQVLQETNGSYVLYWRQDQLPANLSSNDYHYVVLVSPGNFLNMSTAKQLKTNSAPYFFSPEDEDTIYSYAVVLETNAGYRSLPSEVVSLTSNKDAWPALFHQKSVMSLILPTLLVVVVVCCVLAVALGFISIRHRRLQHTFSNFANSHFSTRSGTATFGSNSDGLDDEDSPVIRGFSDDEPLVIA</sequence>
<evidence type="ECO:0000256" key="9">
    <source>
        <dbReference type="ARBA" id="ARBA00013467"/>
    </source>
</evidence>
<dbReference type="Pfam" id="PF00057">
    <property type="entry name" value="Ldl_recept_a"/>
    <property type="match status" value="8"/>
</dbReference>
<feature type="disulfide bond" evidence="28">
    <location>
        <begin position="1344"/>
        <end position="1356"/>
    </location>
</feature>
<accession>A0A1B6G3Q0</accession>
<feature type="disulfide bond" evidence="28">
    <location>
        <begin position="1130"/>
        <end position="1145"/>
    </location>
</feature>
<evidence type="ECO:0000256" key="4">
    <source>
        <dbReference type="ARBA" id="ARBA00004251"/>
    </source>
</evidence>
<keyword evidence="24" id="KW-0325">Glycoprotein</keyword>
<dbReference type="InterPro" id="IPR036116">
    <property type="entry name" value="FN3_sf"/>
</dbReference>
<feature type="disulfide bond" evidence="28">
    <location>
        <begin position="1363"/>
        <end position="1378"/>
    </location>
</feature>
<dbReference type="CDD" id="cd00112">
    <property type="entry name" value="LDLa"/>
    <property type="match status" value="9"/>
</dbReference>
<dbReference type="PANTHER" id="PTHR12106">
    <property type="entry name" value="SORTILIN RELATED"/>
    <property type="match status" value="1"/>
</dbReference>
<evidence type="ECO:0000256" key="14">
    <source>
        <dbReference type="ARBA" id="ARBA00022692"/>
    </source>
</evidence>
<feature type="disulfide bond" evidence="28">
    <location>
        <begin position="1351"/>
        <end position="1369"/>
    </location>
</feature>
<dbReference type="SMART" id="SM00192">
    <property type="entry name" value="LDLa"/>
    <property type="match status" value="9"/>
</dbReference>
<dbReference type="InterPro" id="IPR050310">
    <property type="entry name" value="VPS10-sortilin"/>
</dbReference>
<evidence type="ECO:0000256" key="22">
    <source>
        <dbReference type="ARBA" id="ARBA00023157"/>
    </source>
</evidence>
<dbReference type="SUPFAM" id="SSF49265">
    <property type="entry name" value="Fibronectin type III"/>
    <property type="match status" value="3"/>
</dbReference>
<comment type="subcellular location">
    <subcellularLocation>
        <location evidence="4">Cell membrane</location>
        <topology evidence="4">Single-pass type I membrane protein</topology>
    </subcellularLocation>
    <subcellularLocation>
        <location evidence="3">Cytoplasmic vesicle</location>
        <location evidence="3">Secretory vesicle membrane</location>
        <topology evidence="3">Single-pass type I membrane protein</topology>
    </subcellularLocation>
    <subcellularLocation>
        <location evidence="2">Early endosome membrane</location>
        <topology evidence="2">Single-pass type I membrane protein</topology>
    </subcellularLocation>
    <subcellularLocation>
        <location evidence="1">Endoplasmic reticulum membrane</location>
        <topology evidence="1">Single-pass type I membrane protein</topology>
    </subcellularLocation>
    <subcellularLocation>
        <location evidence="7">Endosome</location>
        <location evidence="7">Multivesicular body membrane</location>
        <topology evidence="7">Single-pass type I membrane protein</topology>
    </subcellularLocation>
    <subcellularLocation>
        <location evidence="5">Golgi apparatus</location>
        <location evidence="5">trans-Golgi network membrane</location>
        <topology evidence="5">Single-pass type I membrane protein</topology>
    </subcellularLocation>
    <subcellularLocation>
        <location evidence="6">Recycling endosome membrane</location>
        <topology evidence="6">Single-pass type I membrane protein</topology>
    </subcellularLocation>
</comment>
<dbReference type="Pfam" id="PF15901">
    <property type="entry name" value="Sortilin_C"/>
    <property type="match status" value="1"/>
</dbReference>
<dbReference type="InterPro" id="IPR031777">
    <property type="entry name" value="Sortilin_C"/>
</dbReference>
<dbReference type="EMBL" id="GECZ01012836">
    <property type="protein sequence ID" value="JAS56933.1"/>
    <property type="molecule type" value="Transcribed_RNA"/>
</dbReference>
<feature type="disulfide bond" evidence="28">
    <location>
        <begin position="1289"/>
        <end position="1301"/>
    </location>
</feature>
<dbReference type="Pfam" id="PF00058">
    <property type="entry name" value="Ldl_recept_b"/>
    <property type="match status" value="2"/>
</dbReference>
<evidence type="ECO:0000256" key="17">
    <source>
        <dbReference type="ARBA" id="ARBA00022753"/>
    </source>
</evidence>
<keyword evidence="23" id="KW-0675">Receptor</keyword>
<evidence type="ECO:0000256" key="3">
    <source>
        <dbReference type="ARBA" id="ARBA00004212"/>
    </source>
</evidence>
<dbReference type="InterPro" id="IPR006581">
    <property type="entry name" value="VPS10"/>
</dbReference>
<dbReference type="FunFam" id="2.120.10.30:FF:000241">
    <property type="entry name" value="Low-density lipoprotein receptor-related protein 6"/>
    <property type="match status" value="1"/>
</dbReference>
<keyword evidence="25" id="KW-0968">Cytoplasmic vesicle</keyword>
<evidence type="ECO:0000256" key="10">
    <source>
        <dbReference type="ARBA" id="ARBA00022448"/>
    </source>
</evidence>
<dbReference type="FunFam" id="3.30.60.270:FF:000002">
    <property type="entry name" value="Sortilin-related receptor isoform A"/>
    <property type="match status" value="1"/>
</dbReference>
<feature type="disulfide bond" evidence="28">
    <location>
        <begin position="1157"/>
        <end position="1175"/>
    </location>
</feature>
<dbReference type="FunFam" id="4.10.400.10:FF:000065">
    <property type="entry name" value="Transmembrane protease serine 7"/>
    <property type="match status" value="1"/>
</dbReference>
<evidence type="ECO:0000256" key="20">
    <source>
        <dbReference type="ARBA" id="ARBA00023034"/>
    </source>
</evidence>
<dbReference type="GO" id="GO:0031901">
    <property type="term" value="C:early endosome membrane"/>
    <property type="evidence" value="ECO:0007669"/>
    <property type="project" value="UniProtKB-SubCell"/>
</dbReference>
<dbReference type="Gene3D" id="2.130.10.10">
    <property type="entry name" value="YVTN repeat-like/Quinoprotein amine dehydrogenase"/>
    <property type="match status" value="1"/>
</dbReference>
<feature type="disulfide bond" evidence="28">
    <location>
        <begin position="1169"/>
        <end position="1184"/>
    </location>
</feature>
<feature type="domain" description="Fibronectin type-III" evidence="31">
    <location>
        <begin position="1768"/>
        <end position="1864"/>
    </location>
</feature>
<evidence type="ECO:0000256" key="11">
    <source>
        <dbReference type="ARBA" id="ARBA00022475"/>
    </source>
</evidence>
<feature type="domain" description="Fibronectin type-III" evidence="31">
    <location>
        <begin position="1575"/>
        <end position="1666"/>
    </location>
</feature>
<dbReference type="PANTHER" id="PTHR12106:SF27">
    <property type="entry name" value="SORTILIN-RELATED RECEPTOR"/>
    <property type="match status" value="1"/>
</dbReference>
<keyword evidence="10" id="KW-0813">Transport</keyword>
<evidence type="ECO:0000256" key="25">
    <source>
        <dbReference type="ARBA" id="ARBA00023329"/>
    </source>
</evidence>
<keyword evidence="20" id="KW-0333">Golgi apparatus</keyword>
<dbReference type="Gene3D" id="2.120.10.30">
    <property type="entry name" value="TolB, C-terminal domain"/>
    <property type="match status" value="1"/>
</dbReference>
<evidence type="ECO:0000256" key="30">
    <source>
        <dbReference type="SAM" id="Phobius"/>
    </source>
</evidence>